<feature type="compositionally biased region" description="Low complexity" evidence="11">
    <location>
        <begin position="627"/>
        <end position="637"/>
    </location>
</feature>
<dbReference type="InterPro" id="IPR023214">
    <property type="entry name" value="HAD_sf"/>
</dbReference>
<evidence type="ECO:0000313" key="14">
    <source>
        <dbReference type="EMBL" id="PNW70454.1"/>
    </source>
</evidence>
<dbReference type="GO" id="GO:0005524">
    <property type="term" value="F:ATP binding"/>
    <property type="evidence" value="ECO:0007669"/>
    <property type="project" value="UniProtKB-KW"/>
</dbReference>
<keyword evidence="5" id="KW-0547">Nucleotide-binding</keyword>
<comment type="similarity">
    <text evidence="2">Belongs to the cation transport ATPase (P-type) (TC 3.A.3) family. Type IB subfamily.</text>
</comment>
<feature type="compositionally biased region" description="Basic residues" evidence="11">
    <location>
        <begin position="131"/>
        <end position="150"/>
    </location>
</feature>
<dbReference type="InterPro" id="IPR023299">
    <property type="entry name" value="ATPase_P-typ_cyto_dom_N"/>
</dbReference>
<evidence type="ECO:0000256" key="4">
    <source>
        <dbReference type="ARBA" id="ARBA00022723"/>
    </source>
</evidence>
<feature type="compositionally biased region" description="Low complexity" evidence="11">
    <location>
        <begin position="109"/>
        <end position="119"/>
    </location>
</feature>
<dbReference type="InterPro" id="IPR051949">
    <property type="entry name" value="Cation_Transport_ATPase"/>
</dbReference>
<dbReference type="EMBL" id="CM008978">
    <property type="protein sequence ID" value="PNW70454.1"/>
    <property type="molecule type" value="Genomic_DNA"/>
</dbReference>
<keyword evidence="7" id="KW-0460">Magnesium</keyword>
<dbReference type="InParanoid" id="A0A2K3CQ85"/>
<feature type="compositionally biased region" description="Basic residues" evidence="11">
    <location>
        <begin position="97"/>
        <end position="108"/>
    </location>
</feature>
<feature type="compositionally biased region" description="Basic and acidic residues" evidence="11">
    <location>
        <begin position="120"/>
        <end position="130"/>
    </location>
</feature>
<evidence type="ECO:0000256" key="11">
    <source>
        <dbReference type="SAM" id="MobiDB-lite"/>
    </source>
</evidence>
<dbReference type="GO" id="GO:0016020">
    <property type="term" value="C:membrane"/>
    <property type="evidence" value="ECO:0007669"/>
    <property type="project" value="UniProtKB-SubCell"/>
</dbReference>
<dbReference type="SUPFAM" id="SSF56784">
    <property type="entry name" value="HAD-like"/>
    <property type="match status" value="2"/>
</dbReference>
<evidence type="ECO:0000256" key="5">
    <source>
        <dbReference type="ARBA" id="ARBA00022741"/>
    </source>
</evidence>
<keyword evidence="8" id="KW-1278">Translocase</keyword>
<keyword evidence="4" id="KW-0479">Metal-binding</keyword>
<dbReference type="PANTHER" id="PTHR43079">
    <property type="entry name" value="PROBABLE CADMIUM/ZINC-TRANSPORTING ATPASE HMA1"/>
    <property type="match status" value="1"/>
</dbReference>
<feature type="transmembrane region" description="Helical" evidence="12">
    <location>
        <begin position="1032"/>
        <end position="1055"/>
    </location>
</feature>
<feature type="region of interest" description="Disordered" evidence="11">
    <location>
        <begin position="1080"/>
        <end position="1102"/>
    </location>
</feature>
<feature type="compositionally biased region" description="Low complexity" evidence="11">
    <location>
        <begin position="1236"/>
        <end position="1248"/>
    </location>
</feature>
<feature type="transmembrane region" description="Helical" evidence="12">
    <location>
        <begin position="478"/>
        <end position="502"/>
    </location>
</feature>
<dbReference type="Gene3D" id="3.40.1110.10">
    <property type="entry name" value="Calcium-transporting ATPase, cytoplasmic domain N"/>
    <property type="match status" value="1"/>
</dbReference>
<dbReference type="Gramene" id="PNW70454">
    <property type="protein sequence ID" value="PNW70454"/>
    <property type="gene ID" value="CHLRE_17g720400v5"/>
</dbReference>
<gene>
    <name evidence="14" type="ORF">CHLRE_17g720400v5</name>
</gene>
<dbReference type="PaxDb" id="3055-EDP00361"/>
<dbReference type="Gene3D" id="3.40.50.1000">
    <property type="entry name" value="HAD superfamily/HAD-like"/>
    <property type="match status" value="3"/>
</dbReference>
<evidence type="ECO:0000313" key="15">
    <source>
        <dbReference type="Proteomes" id="UP000006906"/>
    </source>
</evidence>
<evidence type="ECO:0000256" key="3">
    <source>
        <dbReference type="ARBA" id="ARBA00022692"/>
    </source>
</evidence>
<dbReference type="InterPro" id="IPR008250">
    <property type="entry name" value="ATPase_P-typ_transduc_dom_A_sf"/>
</dbReference>
<dbReference type="InterPro" id="IPR018303">
    <property type="entry name" value="ATPase_P-typ_P_site"/>
</dbReference>
<dbReference type="PANTHER" id="PTHR43079:SF1">
    <property type="entry name" value="CADMIUM_ZINC-TRANSPORTING ATPASE HMA1, CHLOROPLASTIC-RELATED"/>
    <property type="match status" value="1"/>
</dbReference>
<dbReference type="InterPro" id="IPR036412">
    <property type="entry name" value="HAD-like_sf"/>
</dbReference>
<proteinExistence type="inferred from homology"/>
<evidence type="ECO:0000256" key="7">
    <source>
        <dbReference type="ARBA" id="ARBA00022842"/>
    </source>
</evidence>
<feature type="transmembrane region" description="Helical" evidence="12">
    <location>
        <begin position="448"/>
        <end position="472"/>
    </location>
</feature>
<dbReference type="OrthoDB" id="432719at2759"/>
<name>A0A2K3CQ85_CHLRE</name>
<dbReference type="GO" id="GO:0046872">
    <property type="term" value="F:metal ion binding"/>
    <property type="evidence" value="ECO:0007669"/>
    <property type="project" value="UniProtKB-KW"/>
</dbReference>
<sequence length="1351" mass="134593">MERISASCGSGNSGKLASSGARRRVPARQTSGHGSVGPLSSASGRHQSHAPSYTAPQVQWAGSEDRAGWGSRSLPHGDAPQRHIARAAAAGHSHNGHEHKHDHHHQHGHAAPAVHAHGPGSHEDEHEHGRGHSHAHRGHDHSHHDHHGHGHDHYPDNWATRAMRAVGLVQLASRIEHSGRMAVASILFFTASLVLGLAPLAALLGERAAGGLQAACLAGTYCLSGLPQAVSSVALAAGGGLDTHVLMSLAVLATLYLGMVQEGALLLLLFQISHFLEERFTSRAQGSMERLWAAMPERATLVALEPVPAGASAAAGINGSSTGSTGGSGTGSSSGGPDLSSCREVLADSVAVGQLVLVRAGEQLPLDGEVVWGVASVSQAHISGESQPARVAEGAWLPAGALSHDGALVLRVTALAGDSTPARMARMAAQAQASKPQLTRLLDRVGALWSRGVVAATLTALAVLLAAGVPLLEAPGGALYRALGVLVAGSPCAVVLVPLAYVCSMAAVTRRGVLLKGASALDALADVRTVALDKTGTITTGELRLTEALLLPVLPPVLPGADGEAAAAAPAPGQAGAAAVASDATRTAGSLSLIPLIKQAADDAAAAAASGAGGGLSAASSLSTSLSASLESPTSGSDLEEAPPPPPLAEADWAELAARCAAALSRASTHPVSRAVVSASGRLARGVAVSGVEVVAGSGVRGVCRLRGSAGAPAAEAAAAAAPAAAAAWAAAGRSFAVSFGSADFAVAALGGEGSLAARRLRWFLSGSSGSMSVCSIDSSGAPAPADAAKAISVLVMAPVVSPRGGGGGTGAGGAAEAAGEARVAVFSFEDVVRPGVAEAVAALQDGSWRRGGTAAGATPEVAAAKRVVMLTGDNPTVAAAVAAGVGISHFRSAMLPADKLAFVQAEQAQSGAAAAAAAAKAEAKAAGRSRGSRSADTTASTKATTTTVGTTIAASASAPSGSGGHVLMMGDGINDAPALAAARVGVAVASSPRDLVAAASDVIVLNGQGAAALPWLLRSAHSTQVVVRQNLTLALVAMAAATLPTVAGFFPLWLAVTLHEGSTLAVALNSLRLLLPTDDEQQQQQAASEAGNGGSRRGSSGGMLAGAVAVWKGLCELMSDAPDGHGHSHGHSHGHGCCGGHSHDHGHRHDHSHSHAHDHDHDHHHHHGHDHGADKAMGVDGNGSAAHVECCSQHDHDHGHHHDHSNQELHDHTHDHDHGHEHGHDDHKPEHGPDAGEAAGRASRSASTEQGFVRVAGPRDVSAGAAVAHGCGGLSTALCCGGRGWHGGIRLGPLSGAGCCGMLAGAVCDDGSGCGLGGASRMRRRRGRGRLLAAAAAAAAVKPPPGVMAL</sequence>
<dbReference type="Gene3D" id="2.70.150.10">
    <property type="entry name" value="Calcium-transporting ATPase, cytoplasmic transduction domain A"/>
    <property type="match status" value="1"/>
</dbReference>
<feature type="transmembrane region" description="Helical" evidence="12">
    <location>
        <begin position="181"/>
        <end position="204"/>
    </location>
</feature>
<comment type="subcellular location">
    <subcellularLocation>
        <location evidence="1">Membrane</location>
        <topology evidence="1">Multi-pass membrane protein</topology>
    </subcellularLocation>
</comment>
<organism evidence="14 15">
    <name type="scientific">Chlamydomonas reinhardtii</name>
    <name type="common">Chlamydomonas smithii</name>
    <dbReference type="NCBI Taxonomy" id="3055"/>
    <lineage>
        <taxon>Eukaryota</taxon>
        <taxon>Viridiplantae</taxon>
        <taxon>Chlorophyta</taxon>
        <taxon>core chlorophytes</taxon>
        <taxon>Chlorophyceae</taxon>
        <taxon>CS clade</taxon>
        <taxon>Chlamydomonadales</taxon>
        <taxon>Chlamydomonadaceae</taxon>
        <taxon>Chlamydomonas</taxon>
    </lineage>
</organism>
<feature type="region of interest" description="Disordered" evidence="11">
    <location>
        <begin position="627"/>
        <end position="649"/>
    </location>
</feature>
<feature type="compositionally biased region" description="Basic and acidic residues" evidence="11">
    <location>
        <begin position="1193"/>
        <end position="1235"/>
    </location>
</feature>
<feature type="compositionally biased region" description="Polar residues" evidence="11">
    <location>
        <begin position="7"/>
        <end position="16"/>
    </location>
</feature>
<dbReference type="Proteomes" id="UP000006906">
    <property type="component" value="Chromosome 17"/>
</dbReference>
<keyword evidence="3 12" id="KW-0812">Transmembrane</keyword>
<keyword evidence="9 12" id="KW-1133">Transmembrane helix</keyword>
<evidence type="ECO:0000256" key="6">
    <source>
        <dbReference type="ARBA" id="ARBA00022840"/>
    </source>
</evidence>
<reference evidence="14 15" key="1">
    <citation type="journal article" date="2007" name="Science">
        <title>The Chlamydomonas genome reveals the evolution of key animal and plant functions.</title>
        <authorList>
            <person name="Merchant S.S."/>
            <person name="Prochnik S.E."/>
            <person name="Vallon O."/>
            <person name="Harris E.H."/>
            <person name="Karpowicz S.J."/>
            <person name="Witman G.B."/>
            <person name="Terry A."/>
            <person name="Salamov A."/>
            <person name="Fritz-Laylin L.K."/>
            <person name="Marechal-Drouard L."/>
            <person name="Marshall W.F."/>
            <person name="Qu L.H."/>
            <person name="Nelson D.R."/>
            <person name="Sanderfoot A.A."/>
            <person name="Spalding M.H."/>
            <person name="Kapitonov V.V."/>
            <person name="Ren Q."/>
            <person name="Ferris P."/>
            <person name="Lindquist E."/>
            <person name="Shapiro H."/>
            <person name="Lucas S.M."/>
            <person name="Grimwood J."/>
            <person name="Schmutz J."/>
            <person name="Cardol P."/>
            <person name="Cerutti H."/>
            <person name="Chanfreau G."/>
            <person name="Chen C.L."/>
            <person name="Cognat V."/>
            <person name="Croft M.T."/>
            <person name="Dent R."/>
            <person name="Dutcher S."/>
            <person name="Fernandez E."/>
            <person name="Fukuzawa H."/>
            <person name="Gonzalez-Ballester D."/>
            <person name="Gonzalez-Halphen D."/>
            <person name="Hallmann A."/>
            <person name="Hanikenne M."/>
            <person name="Hippler M."/>
            <person name="Inwood W."/>
            <person name="Jabbari K."/>
            <person name="Kalanon M."/>
            <person name="Kuras R."/>
            <person name="Lefebvre P.A."/>
            <person name="Lemaire S.D."/>
            <person name="Lobanov A.V."/>
            <person name="Lohr M."/>
            <person name="Manuell A."/>
            <person name="Meier I."/>
            <person name="Mets L."/>
            <person name="Mittag M."/>
            <person name="Mittelmeier T."/>
            <person name="Moroney J.V."/>
            <person name="Moseley J."/>
            <person name="Napoli C."/>
            <person name="Nedelcu A.M."/>
            <person name="Niyogi K."/>
            <person name="Novoselov S.V."/>
            <person name="Paulsen I.T."/>
            <person name="Pazour G."/>
            <person name="Purton S."/>
            <person name="Ral J.P."/>
            <person name="Riano-Pachon D.M."/>
            <person name="Riekhof W."/>
            <person name="Rymarquis L."/>
            <person name="Schroda M."/>
            <person name="Stern D."/>
            <person name="Umen J."/>
            <person name="Willows R."/>
            <person name="Wilson N."/>
            <person name="Zimmer S.L."/>
            <person name="Allmer J."/>
            <person name="Balk J."/>
            <person name="Bisova K."/>
            <person name="Chen C.J."/>
            <person name="Elias M."/>
            <person name="Gendler K."/>
            <person name="Hauser C."/>
            <person name="Lamb M.R."/>
            <person name="Ledford H."/>
            <person name="Long J.C."/>
            <person name="Minagawa J."/>
            <person name="Page M.D."/>
            <person name="Pan J."/>
            <person name="Pootakham W."/>
            <person name="Roje S."/>
            <person name="Rose A."/>
            <person name="Stahlberg E."/>
            <person name="Terauchi A.M."/>
            <person name="Yang P."/>
            <person name="Ball S."/>
            <person name="Bowler C."/>
            <person name="Dieckmann C.L."/>
            <person name="Gladyshev V.N."/>
            <person name="Green P."/>
            <person name="Jorgensen R."/>
            <person name="Mayfield S."/>
            <person name="Mueller-Roeber B."/>
            <person name="Rajamani S."/>
            <person name="Sayre R.T."/>
            <person name="Brokstein P."/>
            <person name="Dubchak I."/>
            <person name="Goodstein D."/>
            <person name="Hornick L."/>
            <person name="Huang Y.W."/>
            <person name="Jhaveri J."/>
            <person name="Luo Y."/>
            <person name="Martinez D."/>
            <person name="Ngau W.C."/>
            <person name="Otillar B."/>
            <person name="Poliakov A."/>
            <person name="Porter A."/>
            <person name="Szajkowski L."/>
            <person name="Werner G."/>
            <person name="Zhou K."/>
            <person name="Grigoriev I.V."/>
            <person name="Rokhsar D.S."/>
            <person name="Grossman A.R."/>
        </authorList>
    </citation>
    <scope>NUCLEOTIDE SEQUENCE [LARGE SCALE GENOMIC DNA]</scope>
    <source>
        <strain evidence="15">CC-503</strain>
    </source>
</reference>
<dbReference type="GeneID" id="5722675"/>
<dbReference type="KEGG" id="cre:CHLRE_17g720400v5"/>
<feature type="transmembrane region" description="Helical" evidence="12">
    <location>
        <begin position="245"/>
        <end position="270"/>
    </location>
</feature>
<feature type="domain" description="P-type ATPase A" evidence="13">
    <location>
        <begin position="342"/>
        <end position="428"/>
    </location>
</feature>
<evidence type="ECO:0000256" key="8">
    <source>
        <dbReference type="ARBA" id="ARBA00022967"/>
    </source>
</evidence>
<feature type="compositionally biased region" description="Gly residues" evidence="11">
    <location>
        <begin position="324"/>
        <end position="334"/>
    </location>
</feature>
<feature type="region of interest" description="Disordered" evidence="11">
    <location>
        <begin position="315"/>
        <end position="339"/>
    </location>
</feature>
<evidence type="ECO:0000256" key="10">
    <source>
        <dbReference type="ARBA" id="ARBA00023136"/>
    </source>
</evidence>
<dbReference type="RefSeq" id="XP_001697106.2">
    <property type="nucleotide sequence ID" value="XM_001697054.2"/>
</dbReference>
<evidence type="ECO:0000256" key="2">
    <source>
        <dbReference type="ARBA" id="ARBA00006024"/>
    </source>
</evidence>
<dbReference type="NCBIfam" id="TIGR01494">
    <property type="entry name" value="ATPase_P-type"/>
    <property type="match status" value="1"/>
</dbReference>
<feature type="compositionally biased region" description="Gly residues" evidence="11">
    <location>
        <begin position="1092"/>
        <end position="1102"/>
    </location>
</feature>
<dbReference type="PROSITE" id="PS00154">
    <property type="entry name" value="ATPASE_E1_E2"/>
    <property type="match status" value="1"/>
</dbReference>
<dbReference type="FunCoup" id="A0A2K3CQ85">
    <property type="interactions" value="370"/>
</dbReference>
<dbReference type="InterPro" id="IPR001757">
    <property type="entry name" value="P_typ_ATPase"/>
</dbReference>
<dbReference type="PRINTS" id="PR00119">
    <property type="entry name" value="CATATPASE"/>
</dbReference>
<evidence type="ECO:0000256" key="9">
    <source>
        <dbReference type="ARBA" id="ARBA00022989"/>
    </source>
</evidence>
<accession>A0A2K3CQ85</accession>
<dbReference type="InterPro" id="IPR059000">
    <property type="entry name" value="ATPase_P-type_domA"/>
</dbReference>
<keyword evidence="10 12" id="KW-0472">Membrane</keyword>
<evidence type="ECO:0000256" key="1">
    <source>
        <dbReference type="ARBA" id="ARBA00004141"/>
    </source>
</evidence>
<dbReference type="STRING" id="3055.A0A2K3CQ85"/>
<keyword evidence="6" id="KW-0067">ATP-binding</keyword>
<feature type="region of interest" description="Disordered" evidence="11">
    <location>
        <begin position="1"/>
        <end position="156"/>
    </location>
</feature>
<feature type="compositionally biased region" description="Polar residues" evidence="11">
    <location>
        <begin position="28"/>
        <end position="57"/>
    </location>
</feature>
<feature type="region of interest" description="Disordered" evidence="11">
    <location>
        <begin position="926"/>
        <end position="946"/>
    </location>
</feature>
<feature type="region of interest" description="Disordered" evidence="11">
    <location>
        <begin position="1143"/>
        <end position="1250"/>
    </location>
</feature>
<dbReference type="SUPFAM" id="SSF81653">
    <property type="entry name" value="Calcium ATPase, transduction domain A"/>
    <property type="match status" value="1"/>
</dbReference>
<feature type="transmembrane region" description="Helical" evidence="12">
    <location>
        <begin position="216"/>
        <end position="239"/>
    </location>
</feature>
<dbReference type="Gene3D" id="1.20.1110.10">
    <property type="entry name" value="Calcium-transporting ATPase, transmembrane domain"/>
    <property type="match status" value="1"/>
</dbReference>
<dbReference type="GO" id="GO:0016887">
    <property type="term" value="F:ATP hydrolysis activity"/>
    <property type="evidence" value="ECO:0007669"/>
    <property type="project" value="InterPro"/>
</dbReference>
<evidence type="ECO:0000256" key="12">
    <source>
        <dbReference type="SAM" id="Phobius"/>
    </source>
</evidence>
<dbReference type="Pfam" id="PF00122">
    <property type="entry name" value="E1-E2_ATPase"/>
    <property type="match status" value="1"/>
</dbReference>
<protein>
    <recommendedName>
        <fullName evidence="13">P-type ATPase A domain-containing protein</fullName>
    </recommendedName>
</protein>
<keyword evidence="15" id="KW-1185">Reference proteome</keyword>
<evidence type="ECO:0000259" key="13">
    <source>
        <dbReference type="Pfam" id="PF00122"/>
    </source>
</evidence>